<feature type="compositionally biased region" description="Basic residues" evidence="1">
    <location>
        <begin position="1"/>
        <end position="11"/>
    </location>
</feature>
<sequence length="154" mass="17271">MNSTRRLRPIKPRPDLHSAFSQDSAVGQRSHCNESTSNPRPSIDSDTVDNKENSFSHRTPNHPDETRESVRVPTTYLSVDPIDEEKKRERKRCRQARKEKLNKPLPPPPALAFVQMPSYLPAKASLFILVMKIFDGFSHIGVPASMSFGGTGVC</sequence>
<dbReference type="AlphaFoldDB" id="A0A9P8AWX8"/>
<gene>
    <name evidence="2" type="ORF">BT62DRAFT_679968</name>
</gene>
<evidence type="ECO:0000256" key="1">
    <source>
        <dbReference type="SAM" id="MobiDB-lite"/>
    </source>
</evidence>
<evidence type="ECO:0000313" key="2">
    <source>
        <dbReference type="EMBL" id="KAG7449362.1"/>
    </source>
</evidence>
<keyword evidence="3" id="KW-1185">Reference proteome</keyword>
<proteinExistence type="predicted"/>
<dbReference type="GeneID" id="66104143"/>
<feature type="compositionally biased region" description="Basic and acidic residues" evidence="1">
    <location>
        <begin position="48"/>
        <end position="70"/>
    </location>
</feature>
<organism evidence="2 3">
    <name type="scientific">Guyanagaster necrorhizus</name>
    <dbReference type="NCBI Taxonomy" id="856835"/>
    <lineage>
        <taxon>Eukaryota</taxon>
        <taxon>Fungi</taxon>
        <taxon>Dikarya</taxon>
        <taxon>Basidiomycota</taxon>
        <taxon>Agaricomycotina</taxon>
        <taxon>Agaricomycetes</taxon>
        <taxon>Agaricomycetidae</taxon>
        <taxon>Agaricales</taxon>
        <taxon>Marasmiineae</taxon>
        <taxon>Physalacriaceae</taxon>
        <taxon>Guyanagaster</taxon>
    </lineage>
</organism>
<accession>A0A9P8AWX8</accession>
<name>A0A9P8AWX8_9AGAR</name>
<dbReference type="EMBL" id="MU250528">
    <property type="protein sequence ID" value="KAG7449362.1"/>
    <property type="molecule type" value="Genomic_DNA"/>
</dbReference>
<dbReference type="RefSeq" id="XP_043042862.1">
    <property type="nucleotide sequence ID" value="XM_043181847.1"/>
</dbReference>
<dbReference type="Proteomes" id="UP000812287">
    <property type="component" value="Unassembled WGS sequence"/>
</dbReference>
<protein>
    <submittedName>
        <fullName evidence="2">Uncharacterized protein</fullName>
    </submittedName>
</protein>
<reference evidence="2" key="1">
    <citation type="submission" date="2020-11" db="EMBL/GenBank/DDBJ databases">
        <title>Adaptations for nitrogen fixation in a non-lichenized fungal sporocarp promotes dispersal by wood-feeding termites.</title>
        <authorList>
            <consortium name="DOE Joint Genome Institute"/>
            <person name="Koch R.A."/>
            <person name="Yoon G."/>
            <person name="Arayal U."/>
            <person name="Lail K."/>
            <person name="Amirebrahimi M."/>
            <person name="Labutti K."/>
            <person name="Lipzen A."/>
            <person name="Riley R."/>
            <person name="Barry K."/>
            <person name="Henrissat B."/>
            <person name="Grigoriev I.V."/>
            <person name="Herr J.R."/>
            <person name="Aime M.C."/>
        </authorList>
    </citation>
    <scope>NUCLEOTIDE SEQUENCE</scope>
    <source>
        <strain evidence="2">MCA 3950</strain>
    </source>
</reference>
<comment type="caution">
    <text evidence="2">The sequence shown here is derived from an EMBL/GenBank/DDBJ whole genome shotgun (WGS) entry which is preliminary data.</text>
</comment>
<feature type="region of interest" description="Disordered" evidence="1">
    <location>
        <begin position="1"/>
        <end position="105"/>
    </location>
</feature>
<evidence type="ECO:0000313" key="3">
    <source>
        <dbReference type="Proteomes" id="UP000812287"/>
    </source>
</evidence>